<accession>A0AAN6W6N8</accession>
<keyword evidence="2" id="KW-1133">Transmembrane helix</keyword>
<feature type="compositionally biased region" description="Basic and acidic residues" evidence="1">
    <location>
        <begin position="443"/>
        <end position="477"/>
    </location>
</feature>
<reference evidence="3" key="2">
    <citation type="submission" date="2023-05" db="EMBL/GenBank/DDBJ databases">
        <authorList>
            <consortium name="Lawrence Berkeley National Laboratory"/>
            <person name="Steindorff A."/>
            <person name="Hensen N."/>
            <person name="Bonometti L."/>
            <person name="Westerberg I."/>
            <person name="Brannstrom I.O."/>
            <person name="Guillou S."/>
            <person name="Cros-Aarteil S."/>
            <person name="Calhoun S."/>
            <person name="Haridas S."/>
            <person name="Kuo A."/>
            <person name="Mondo S."/>
            <person name="Pangilinan J."/>
            <person name="Riley R."/>
            <person name="Labutti K."/>
            <person name="Andreopoulos B."/>
            <person name="Lipzen A."/>
            <person name="Chen C."/>
            <person name="Yanf M."/>
            <person name="Daum C."/>
            <person name="Ng V."/>
            <person name="Clum A."/>
            <person name="Ohm R."/>
            <person name="Martin F."/>
            <person name="Silar P."/>
            <person name="Natvig D."/>
            <person name="Lalanne C."/>
            <person name="Gautier V."/>
            <person name="Ament-Velasquez S.L."/>
            <person name="Kruys A."/>
            <person name="Hutchinson M.I."/>
            <person name="Powell A.J."/>
            <person name="Barry K."/>
            <person name="Miller A.N."/>
            <person name="Grigoriev I.V."/>
            <person name="Debuchy R."/>
            <person name="Gladieux P."/>
            <person name="Thoren M.H."/>
            <person name="Johannesson H."/>
        </authorList>
    </citation>
    <scope>NUCLEOTIDE SEQUENCE</scope>
    <source>
        <strain evidence="3">CBS 892.96</strain>
    </source>
</reference>
<organism evidence="3 4">
    <name type="scientific">Triangularia setosa</name>
    <dbReference type="NCBI Taxonomy" id="2587417"/>
    <lineage>
        <taxon>Eukaryota</taxon>
        <taxon>Fungi</taxon>
        <taxon>Dikarya</taxon>
        <taxon>Ascomycota</taxon>
        <taxon>Pezizomycotina</taxon>
        <taxon>Sordariomycetes</taxon>
        <taxon>Sordariomycetidae</taxon>
        <taxon>Sordariales</taxon>
        <taxon>Podosporaceae</taxon>
        <taxon>Triangularia</taxon>
    </lineage>
</organism>
<protein>
    <submittedName>
        <fullName evidence="3">Uncharacterized protein</fullName>
    </submittedName>
</protein>
<reference evidence="3" key="1">
    <citation type="journal article" date="2023" name="Mol. Phylogenet. Evol.">
        <title>Genome-scale phylogeny and comparative genomics of the fungal order Sordariales.</title>
        <authorList>
            <person name="Hensen N."/>
            <person name="Bonometti L."/>
            <person name="Westerberg I."/>
            <person name="Brannstrom I.O."/>
            <person name="Guillou S."/>
            <person name="Cros-Aarteil S."/>
            <person name="Calhoun S."/>
            <person name="Haridas S."/>
            <person name="Kuo A."/>
            <person name="Mondo S."/>
            <person name="Pangilinan J."/>
            <person name="Riley R."/>
            <person name="LaButti K."/>
            <person name="Andreopoulos B."/>
            <person name="Lipzen A."/>
            <person name="Chen C."/>
            <person name="Yan M."/>
            <person name="Daum C."/>
            <person name="Ng V."/>
            <person name="Clum A."/>
            <person name="Steindorff A."/>
            <person name="Ohm R.A."/>
            <person name="Martin F."/>
            <person name="Silar P."/>
            <person name="Natvig D.O."/>
            <person name="Lalanne C."/>
            <person name="Gautier V."/>
            <person name="Ament-Velasquez S.L."/>
            <person name="Kruys A."/>
            <person name="Hutchinson M.I."/>
            <person name="Powell A.J."/>
            <person name="Barry K."/>
            <person name="Miller A.N."/>
            <person name="Grigoriev I.V."/>
            <person name="Debuchy R."/>
            <person name="Gladieux P."/>
            <person name="Hiltunen Thoren M."/>
            <person name="Johannesson H."/>
        </authorList>
    </citation>
    <scope>NUCLEOTIDE SEQUENCE</scope>
    <source>
        <strain evidence="3">CBS 892.96</strain>
    </source>
</reference>
<evidence type="ECO:0000256" key="2">
    <source>
        <dbReference type="SAM" id="Phobius"/>
    </source>
</evidence>
<feature type="transmembrane region" description="Helical" evidence="2">
    <location>
        <begin position="243"/>
        <end position="267"/>
    </location>
</feature>
<keyword evidence="4" id="KW-1185">Reference proteome</keyword>
<evidence type="ECO:0000313" key="4">
    <source>
        <dbReference type="Proteomes" id="UP001302321"/>
    </source>
</evidence>
<feature type="compositionally biased region" description="Low complexity" evidence="1">
    <location>
        <begin position="428"/>
        <end position="438"/>
    </location>
</feature>
<name>A0AAN6W6N8_9PEZI</name>
<evidence type="ECO:0000313" key="3">
    <source>
        <dbReference type="EMBL" id="KAK4176156.1"/>
    </source>
</evidence>
<gene>
    <name evidence="3" type="ORF">QBC36DRAFT_378776</name>
</gene>
<dbReference type="AlphaFoldDB" id="A0AAN6W6N8"/>
<evidence type="ECO:0000256" key="1">
    <source>
        <dbReference type="SAM" id="MobiDB-lite"/>
    </source>
</evidence>
<sequence>MAGDDSAAAQPKPGKLDAENRTEQEKQGIEAGFEASEQQQSNGNDVRPALPPKPLPPSHQEVPKDGQGQTPGPVRFQPALPDPYCCCINACGCGPYEARHEDIDQVPYEIPFNPRWHKAKIVLMLLAVAVSAVIIGLSVATGYAAIGDRGRYYIHESAYIAGVSASAAILSLLFVVIEMLNLCLSRDRRGMHPGWLVIYNLVIGILAAAAFGIMIHYVNNVSGYDGWFRYFEDDHKAYEELTLFRILLGFDFALFFFHLILFIGACCETSQRNKARRAVQVIQIPFDPSQPLPEGFRYAAAPTTAQYPPTPQQVLAMRNAGCAPPPRPQRVSVHGVIPYITPEQAALYGGYYSPMPTPVQPQHPQQGRRSYGGYYAPAPHNPFAQPGPKRSSMRGGRASAVPAPGSEQANTQPAATLETKPDAPLPAVPTATAEPTPTQGSQKKTDIDISEKVLPEEPVSEKVVSEKVVSEKVVTEK</sequence>
<keyword evidence="2" id="KW-0812">Transmembrane</keyword>
<proteinExistence type="predicted"/>
<keyword evidence="2" id="KW-0472">Membrane</keyword>
<dbReference type="EMBL" id="MU866207">
    <property type="protein sequence ID" value="KAK4176156.1"/>
    <property type="molecule type" value="Genomic_DNA"/>
</dbReference>
<dbReference type="Proteomes" id="UP001302321">
    <property type="component" value="Unassembled WGS sequence"/>
</dbReference>
<feature type="compositionally biased region" description="Basic and acidic residues" evidence="1">
    <location>
        <begin position="14"/>
        <end position="28"/>
    </location>
</feature>
<feature type="transmembrane region" description="Helical" evidence="2">
    <location>
        <begin position="196"/>
        <end position="218"/>
    </location>
</feature>
<feature type="region of interest" description="Disordered" evidence="1">
    <location>
        <begin position="1"/>
        <end position="74"/>
    </location>
</feature>
<feature type="region of interest" description="Disordered" evidence="1">
    <location>
        <begin position="356"/>
        <end position="477"/>
    </location>
</feature>
<feature type="transmembrane region" description="Helical" evidence="2">
    <location>
        <begin position="158"/>
        <end position="184"/>
    </location>
</feature>
<feature type="transmembrane region" description="Helical" evidence="2">
    <location>
        <begin position="121"/>
        <end position="146"/>
    </location>
</feature>
<comment type="caution">
    <text evidence="3">The sequence shown here is derived from an EMBL/GenBank/DDBJ whole genome shotgun (WGS) entry which is preliminary data.</text>
</comment>